<reference evidence="2" key="1">
    <citation type="submission" date="2021-09" db="EMBL/GenBank/DDBJ databases">
        <authorList>
            <consortium name="AG Swart"/>
            <person name="Singh M."/>
            <person name="Singh A."/>
            <person name="Seah K."/>
            <person name="Emmerich C."/>
        </authorList>
    </citation>
    <scope>NUCLEOTIDE SEQUENCE</scope>
    <source>
        <strain evidence="2">ATCC30299</strain>
    </source>
</reference>
<dbReference type="Proteomes" id="UP001162131">
    <property type="component" value="Unassembled WGS sequence"/>
</dbReference>
<protein>
    <submittedName>
        <fullName evidence="2">Uncharacterized protein</fullName>
    </submittedName>
</protein>
<accession>A0AAU9JC72</accession>
<name>A0AAU9JC72_9CILI</name>
<keyword evidence="3" id="KW-1185">Reference proteome</keyword>
<dbReference type="EMBL" id="CAJZBQ010000036">
    <property type="protein sequence ID" value="CAG9324532.1"/>
    <property type="molecule type" value="Genomic_DNA"/>
</dbReference>
<sequence>MSNNECPAAEEFPSSSELNIGANLSMTPSEKDAPSIINGGTPKQRSRKSSSISNIPMRIEDMLKAKDEEVKARITTLRMLKNAEERRSYTAAPQINPNSKKILKNSKRAIEDKELEEKLAIEDGDKVDTFQEYKNFGAEIKIPYESLKESLKNRCKIPVETEEEKVDTSKMTLVERNLYWAKKKNERIEKERISKEKVEMSACTFKPVVSPRMSTSSSMSSIENIASKATKYSNSIYSAKRISSPISESNHKDAQGKSKPSMAEQKQARNLRIPPPNPIETKQQQAEKPEKNIAEPFVSPNYAQLTPVCKNYKFKQGFNYDKMKSQAKPMVRYGALGN</sequence>
<feature type="region of interest" description="Disordered" evidence="1">
    <location>
        <begin position="243"/>
        <end position="298"/>
    </location>
</feature>
<dbReference type="AlphaFoldDB" id="A0AAU9JC72"/>
<evidence type="ECO:0000313" key="3">
    <source>
        <dbReference type="Proteomes" id="UP001162131"/>
    </source>
</evidence>
<evidence type="ECO:0000256" key="1">
    <source>
        <dbReference type="SAM" id="MobiDB-lite"/>
    </source>
</evidence>
<gene>
    <name evidence="2" type="ORF">BSTOLATCC_MIC36318</name>
</gene>
<organism evidence="2 3">
    <name type="scientific">Blepharisma stoltei</name>
    <dbReference type="NCBI Taxonomy" id="1481888"/>
    <lineage>
        <taxon>Eukaryota</taxon>
        <taxon>Sar</taxon>
        <taxon>Alveolata</taxon>
        <taxon>Ciliophora</taxon>
        <taxon>Postciliodesmatophora</taxon>
        <taxon>Heterotrichea</taxon>
        <taxon>Heterotrichida</taxon>
        <taxon>Blepharismidae</taxon>
        <taxon>Blepharisma</taxon>
    </lineage>
</organism>
<feature type="region of interest" description="Disordered" evidence="1">
    <location>
        <begin position="1"/>
        <end position="54"/>
    </location>
</feature>
<feature type="compositionally biased region" description="Polar residues" evidence="1">
    <location>
        <begin position="13"/>
        <end position="28"/>
    </location>
</feature>
<evidence type="ECO:0000313" key="2">
    <source>
        <dbReference type="EMBL" id="CAG9324532.1"/>
    </source>
</evidence>
<proteinExistence type="predicted"/>
<comment type="caution">
    <text evidence="2">The sequence shown here is derived from an EMBL/GenBank/DDBJ whole genome shotgun (WGS) entry which is preliminary data.</text>
</comment>